<dbReference type="SUPFAM" id="SSF52833">
    <property type="entry name" value="Thioredoxin-like"/>
    <property type="match status" value="1"/>
</dbReference>
<sequence>MTDETQDSLAEGDRHAFRCSDDARSRGDRSAGTAPPARNWFLVEQDGGWAATAWAGLDVADDAKEQLEELLEDAEARLMLIRRPGRNTDEAASGRRWCVIQKQATGAPRVVWGVAATDSDLVSAAGLFADPEAAVERIADPNEGLPGPRLLLVCTHGRKDVCCAVRGRPVAARAAELWPTAVWECTHTGGDRFAGNLIVLPEGACYGGLDPDDVEGIVTAHVDGRIDPAHLRGPSGHRPPVQAAMVAAYARFAPLAFDAVTPVGHTGGADRWEVTLEVRGTGRVVVEGHTEVSEPEFLTCKAGVRKVMHLPIVDHVMITDGTPI</sequence>
<dbReference type="Pfam" id="PF06999">
    <property type="entry name" value="Suc_Fer-like"/>
    <property type="match status" value="1"/>
</dbReference>
<dbReference type="InterPro" id="IPR036249">
    <property type="entry name" value="Thioredoxin-like_sf"/>
</dbReference>
<protein>
    <submittedName>
        <fullName evidence="2">Sucrase ferredoxin</fullName>
    </submittedName>
</protein>
<reference evidence="2 3" key="1">
    <citation type="submission" date="2024-04" db="EMBL/GenBank/DDBJ databases">
        <title>Isolation of an actinomycete strain from pig manure.</title>
        <authorList>
            <person name="Gong T."/>
            <person name="Yu Z."/>
            <person name="An M."/>
            <person name="Wei C."/>
            <person name="Yang W."/>
            <person name="Liu L."/>
        </authorList>
    </citation>
    <scope>NUCLEOTIDE SEQUENCE [LARGE SCALE GENOMIC DNA]</scope>
    <source>
        <strain evidence="2 3">ZF39</strain>
    </source>
</reference>
<gene>
    <name evidence="2" type="ORF">AADG42_01865</name>
</gene>
<dbReference type="EMBL" id="CP154795">
    <property type="protein sequence ID" value="XAN06105.1"/>
    <property type="molecule type" value="Genomic_DNA"/>
</dbReference>
<dbReference type="CDD" id="cd03062">
    <property type="entry name" value="TRX_Fd_Sucrase"/>
    <property type="match status" value="1"/>
</dbReference>
<proteinExistence type="predicted"/>
<feature type="compositionally biased region" description="Basic and acidic residues" evidence="1">
    <location>
        <begin position="11"/>
        <end position="29"/>
    </location>
</feature>
<dbReference type="PANTHER" id="PTHR31902:SF22">
    <property type="entry name" value="SLL1203 PROTEIN"/>
    <property type="match status" value="1"/>
</dbReference>
<dbReference type="Gene3D" id="3.40.30.10">
    <property type="entry name" value="Glutaredoxin"/>
    <property type="match status" value="1"/>
</dbReference>
<dbReference type="PANTHER" id="PTHR31902">
    <property type="entry name" value="ACTIN PATCHES DISTAL PROTEIN 1"/>
    <property type="match status" value="1"/>
</dbReference>
<accession>A0ABZ3FKF0</accession>
<evidence type="ECO:0000256" key="1">
    <source>
        <dbReference type="SAM" id="MobiDB-lite"/>
    </source>
</evidence>
<dbReference type="Proteomes" id="UP001442841">
    <property type="component" value="Chromosome"/>
</dbReference>
<organism evidence="2 3">
    <name type="scientific">Ammonicoccus fulvus</name>
    <dbReference type="NCBI Taxonomy" id="3138240"/>
    <lineage>
        <taxon>Bacteria</taxon>
        <taxon>Bacillati</taxon>
        <taxon>Actinomycetota</taxon>
        <taxon>Actinomycetes</taxon>
        <taxon>Propionibacteriales</taxon>
        <taxon>Propionibacteriaceae</taxon>
        <taxon>Ammonicoccus</taxon>
    </lineage>
</organism>
<name>A0ABZ3FKF0_9ACTN</name>
<feature type="region of interest" description="Disordered" evidence="1">
    <location>
        <begin position="1"/>
        <end position="37"/>
    </location>
</feature>
<keyword evidence="3" id="KW-1185">Reference proteome</keyword>
<dbReference type="RefSeq" id="WP_425307544.1">
    <property type="nucleotide sequence ID" value="NZ_CP154795.1"/>
</dbReference>
<evidence type="ECO:0000313" key="3">
    <source>
        <dbReference type="Proteomes" id="UP001442841"/>
    </source>
</evidence>
<evidence type="ECO:0000313" key="2">
    <source>
        <dbReference type="EMBL" id="XAN06105.1"/>
    </source>
</evidence>
<dbReference type="InterPro" id="IPR009737">
    <property type="entry name" value="Aim32/Apd1-like"/>
</dbReference>